<sequence>MNFKMIVFLFCLPLILSCSVEQPKQENQLKTLFHNTYKVYQLMRHENGLYYDYVHTEGGKGAGSSASIGMGLVAMCVGHEMGWEPKAEELIIQTLKSVLGEGAEGVALDRNAENCFIHFFDIETGAPVGSNYSPIDTDIMIGGALFAKQYFSDNPTIAYYADKMYSMVNHDIFIGDPAKGEIVLNLTKEGVASPGRTLPYNEYMMVAWLAMNQEGNNGQAAKLWEQYYAKTSQMPATTYTSKNGEQFQVLTDVPNHFTSNFTFMFNYLFVHDFSNQEQYQEAMRQAALADRAWWHDRTELEEKGKQAYEWGTTAGMGLKLRNGEIQEGYTVDRICPTENINTQWDQNMGRNVAPSALAGYALVLPDLVRADLLQMLQDERKIGQITLPKKEGISTGDEMVLWKYSYSDLNWKPKKIEGVDYACMLMGLASLPEFLGPEFFNQHNNFFE</sequence>
<evidence type="ECO:0000313" key="1">
    <source>
        <dbReference type="EMBL" id="GJM60459.1"/>
    </source>
</evidence>
<dbReference type="RefSeq" id="WP_338236207.1">
    <property type="nucleotide sequence ID" value="NZ_BQKE01000001.1"/>
</dbReference>
<name>A0AAN5AJ22_9BACT</name>
<dbReference type="Gene3D" id="1.50.10.140">
    <property type="match status" value="1"/>
</dbReference>
<gene>
    <name evidence="1" type="ORF">PEDI_10110</name>
</gene>
<accession>A0AAN5AJ22</accession>
<dbReference type="Proteomes" id="UP001310022">
    <property type="component" value="Unassembled WGS sequence"/>
</dbReference>
<dbReference type="PROSITE" id="PS51257">
    <property type="entry name" value="PROKAR_LIPOPROTEIN"/>
    <property type="match status" value="1"/>
</dbReference>
<evidence type="ECO:0008006" key="3">
    <source>
        <dbReference type="Google" id="ProtNLM"/>
    </source>
</evidence>
<proteinExistence type="predicted"/>
<comment type="caution">
    <text evidence="1">The sequence shown here is derived from an EMBL/GenBank/DDBJ whole genome shotgun (WGS) entry which is preliminary data.</text>
</comment>
<evidence type="ECO:0000313" key="2">
    <source>
        <dbReference type="Proteomes" id="UP001310022"/>
    </source>
</evidence>
<dbReference type="EMBL" id="BQKE01000001">
    <property type="protein sequence ID" value="GJM60459.1"/>
    <property type="molecule type" value="Genomic_DNA"/>
</dbReference>
<protein>
    <recommendedName>
        <fullName evidence="3">Glycoamylase-like domain-containing protein</fullName>
    </recommendedName>
</protein>
<organism evidence="1 2">
    <name type="scientific">Persicobacter diffluens</name>
    <dbReference type="NCBI Taxonomy" id="981"/>
    <lineage>
        <taxon>Bacteria</taxon>
        <taxon>Pseudomonadati</taxon>
        <taxon>Bacteroidota</taxon>
        <taxon>Cytophagia</taxon>
        <taxon>Cytophagales</taxon>
        <taxon>Persicobacteraceae</taxon>
        <taxon>Persicobacter</taxon>
    </lineage>
</organism>
<keyword evidence="2" id="KW-1185">Reference proteome</keyword>
<reference evidence="1 2" key="1">
    <citation type="submission" date="2021-12" db="EMBL/GenBank/DDBJ databases">
        <title>Genome sequencing of bacteria with rrn-lacking chromosome and rrn-plasmid.</title>
        <authorList>
            <person name="Anda M."/>
            <person name="Iwasaki W."/>
        </authorList>
    </citation>
    <scope>NUCLEOTIDE SEQUENCE [LARGE SCALE GENOMIC DNA]</scope>
    <source>
        <strain evidence="1 2">NBRC 15940</strain>
    </source>
</reference>
<dbReference type="AlphaFoldDB" id="A0AAN5AJ22"/>